<dbReference type="InterPro" id="IPR023213">
    <property type="entry name" value="CAT-like_dom_sf"/>
</dbReference>
<dbReference type="GO" id="GO:0005829">
    <property type="term" value="C:cytosol"/>
    <property type="evidence" value="ECO:0007669"/>
    <property type="project" value="TreeGrafter"/>
</dbReference>
<dbReference type="PANTHER" id="PTHR45527:SF1">
    <property type="entry name" value="FATTY ACID SYNTHASE"/>
    <property type="match status" value="1"/>
</dbReference>
<dbReference type="FunFam" id="2.30.38.10:FF:000001">
    <property type="entry name" value="Non-ribosomal peptide synthetase PvdI"/>
    <property type="match status" value="1"/>
</dbReference>
<gene>
    <name evidence="5" type="ORF">BBK82_35400</name>
</gene>
<dbReference type="FunFam" id="3.40.50.980:FF:000001">
    <property type="entry name" value="Non-ribosomal peptide synthetase"/>
    <property type="match status" value="1"/>
</dbReference>
<reference evidence="5 6" key="1">
    <citation type="submission" date="2016-07" db="EMBL/GenBank/DDBJ databases">
        <title>Complete genome sequence of the Lentzea guizhouensis DHS C013.</title>
        <authorList>
            <person name="Cao C."/>
        </authorList>
    </citation>
    <scope>NUCLEOTIDE SEQUENCE [LARGE SCALE GENOMIC DNA]</scope>
    <source>
        <strain evidence="5 6">DHS C013</strain>
    </source>
</reference>
<feature type="domain" description="Carrier" evidence="4">
    <location>
        <begin position="945"/>
        <end position="1020"/>
    </location>
</feature>
<dbReference type="STRING" id="1586287.BBK82_35400"/>
<keyword evidence="3" id="KW-0597">Phosphoprotein</keyword>
<name>A0A1B2HS09_9PSEU</name>
<dbReference type="Pfam" id="PF00550">
    <property type="entry name" value="PP-binding"/>
    <property type="match status" value="1"/>
</dbReference>
<dbReference type="PROSITE" id="PS00455">
    <property type="entry name" value="AMP_BINDING"/>
    <property type="match status" value="1"/>
</dbReference>
<dbReference type="RefSeq" id="WP_065918852.1">
    <property type="nucleotide sequence ID" value="NZ_CP016793.1"/>
</dbReference>
<dbReference type="InterPro" id="IPR000873">
    <property type="entry name" value="AMP-dep_synth/lig_dom"/>
</dbReference>
<evidence type="ECO:0000256" key="3">
    <source>
        <dbReference type="ARBA" id="ARBA00022553"/>
    </source>
</evidence>
<accession>A0A1B2HS09</accession>
<dbReference type="CDD" id="cd19540">
    <property type="entry name" value="LCL_NRPS-like"/>
    <property type="match status" value="1"/>
</dbReference>
<dbReference type="Proteomes" id="UP000093053">
    <property type="component" value="Chromosome"/>
</dbReference>
<dbReference type="Gene3D" id="3.30.559.30">
    <property type="entry name" value="Nonribosomal peptide synthetase, condensation domain"/>
    <property type="match status" value="2"/>
</dbReference>
<dbReference type="Pfam" id="PF00501">
    <property type="entry name" value="AMP-binding"/>
    <property type="match status" value="1"/>
</dbReference>
<dbReference type="InterPro" id="IPR020806">
    <property type="entry name" value="PKS_PP-bd"/>
</dbReference>
<dbReference type="SUPFAM" id="SSF52777">
    <property type="entry name" value="CoA-dependent acyltransferases"/>
    <property type="match status" value="4"/>
</dbReference>
<dbReference type="Gene3D" id="3.40.50.980">
    <property type="match status" value="2"/>
</dbReference>
<comment type="cofactor">
    <cofactor evidence="1">
        <name>pantetheine 4'-phosphate</name>
        <dbReference type="ChEBI" id="CHEBI:47942"/>
    </cofactor>
</comment>
<dbReference type="PANTHER" id="PTHR45527">
    <property type="entry name" value="NONRIBOSOMAL PEPTIDE SYNTHETASE"/>
    <property type="match status" value="1"/>
</dbReference>
<dbReference type="GO" id="GO:0044550">
    <property type="term" value="P:secondary metabolite biosynthetic process"/>
    <property type="evidence" value="ECO:0007669"/>
    <property type="project" value="TreeGrafter"/>
</dbReference>
<dbReference type="InterPro" id="IPR036736">
    <property type="entry name" value="ACP-like_sf"/>
</dbReference>
<dbReference type="SUPFAM" id="SSF47336">
    <property type="entry name" value="ACP-like"/>
    <property type="match status" value="1"/>
</dbReference>
<dbReference type="Gene3D" id="1.10.1200.10">
    <property type="entry name" value="ACP-like"/>
    <property type="match status" value="1"/>
</dbReference>
<dbReference type="InterPro" id="IPR025110">
    <property type="entry name" value="AMP-bd_C"/>
</dbReference>
<protein>
    <recommendedName>
        <fullName evidence="4">Carrier domain-containing protein</fullName>
    </recommendedName>
</protein>
<dbReference type="FunFam" id="3.30.300.30:FF:000010">
    <property type="entry name" value="Enterobactin synthetase component F"/>
    <property type="match status" value="1"/>
</dbReference>
<dbReference type="GO" id="GO:0003824">
    <property type="term" value="F:catalytic activity"/>
    <property type="evidence" value="ECO:0007669"/>
    <property type="project" value="InterPro"/>
</dbReference>
<dbReference type="CDD" id="cd05930">
    <property type="entry name" value="A_NRPS"/>
    <property type="match status" value="1"/>
</dbReference>
<dbReference type="InterPro" id="IPR001242">
    <property type="entry name" value="Condensation_dom"/>
</dbReference>
<dbReference type="GO" id="GO:0031177">
    <property type="term" value="F:phosphopantetheine binding"/>
    <property type="evidence" value="ECO:0007669"/>
    <property type="project" value="InterPro"/>
</dbReference>
<dbReference type="Gene3D" id="3.30.300.30">
    <property type="match status" value="1"/>
</dbReference>
<dbReference type="GO" id="GO:0043041">
    <property type="term" value="P:amino acid activation for nonribosomal peptide biosynthetic process"/>
    <property type="evidence" value="ECO:0007669"/>
    <property type="project" value="TreeGrafter"/>
</dbReference>
<dbReference type="InterPro" id="IPR045851">
    <property type="entry name" value="AMP-bd_C_sf"/>
</dbReference>
<sequence length="1467" mass="157871">MTLDLTSAQLEIWLAQQLNPDSPQYNLADYHEIRGPLVPELLERAARQAAAEADTVNMRFVTDLDGVPRQTRCTAPWVFHHVDLTEAADPRAEADRWMADDLSRTFDLRHGPLQTSALLTLSRDHHLWYRRYHHIVVDAFSGHFIGRRIAEVYTALVRGEPIGDTPFAPVQRALEDDRRYAIGGRAADDEHWRARLANWPECTRFRSAATTLPPVRRAHRLPEAAVAVLRRHGTPFGLSVPQLLTTAVAAYQHAVTGADDIGLSFVLSARATTALRAVTAPMSNILPVRLTVNAGTTILGLAEQVRTETSQAQRRHRYRDSHRHLASGGARPHFGSMVNVLRFDAGFSFDGHRSVGRNLALGPIEGLAFSFDDRMDGNGIEVELSANPVVHSEEEVATHLRRFLRWLAVLPSITPDTPVGEADVFGDGERAAALAELCQGPIRPVTPRRVHDLISDQTARTPCAIAVSHGERTMTYRELDRASDGMAVLLRRRGVRAGDLVAVAMHREPELLVALLGIWKAGAAYLPVDVDLPAERIRQVLTDSGVAVAVTGDGVPTPVSEALRGVPELLLLDPGVVDALPAFSGELLGSSASPADLAYVIYTSGSTGRPKGVAVEHRSVCAYLDYATTAYPGTRGTATAHSPVGFDLTVTALLAPLTCGGRVHLGALDEPRPAPEFLKITPAHLTLLTELPASASPTRDLVIGGEQLLGAALKSWRDGNPDAVVTNEYGPTEATVGCCTFQLRPGDPVPDGALPVGRPIPSTRLYVLDARLRVLPAGCVGELYIAGAGLARGYLGRPAETAHRFVADPFGPDGSRMYRTGDLAVFRLDGELEFLGRADGQVKVRGHRIELSEVDAVLTAHPAVRQAATTVDSSGEPRLVGYLVPVGEDLPDLDDVTAHVARSLPRYMVPAVLVVVDALPLTPNGKLDRRALPAPHSSAPAAGSAGRSVPEQLLCEFMAELLDVPRVRPDDDLIALGGSSLTAQLLVYRVRTVLGLTISLGDVLRCGTAAKLARRLSPATDLPALRPRPRPAGPEVSHAQHRLWYLTRLHGLNAAYNLADAHRVSGPLDRAALGLALGDLTRRHEVLRTAFTGRARPEPLVLDPVERWPVEEVESTEDSVAEDIARAAAQPFRLDADAPFRATLFRLGPDDHVLLLALHHIAGDGWSYRPLHRELAQAYAARTAGRTPDWSPLAVDYGDYAVWQREVLDAGLAERQADYWATALAGAPDQLSLPADRRRPDVPSQLGGYVPVTFTREQRAGLTALARQTNTTLFMVLQAGLGIALRRLGAGDDIPIGTPVSGRPDGVTADLVGCFVNTVVLRTRVDGSASVRDLLASVREVDLAAFAHQDLPFDRVVAAVGPRRSAARNPLFQVMLTFDGAPAAPLELAGTDVAPLRIEARPAKFDLTLDLTDAGGVITGVLDYATDLFDADTAERIASCVTQVLDGMAAAPELPVDRIAASPELVA</sequence>
<dbReference type="GO" id="GO:0008610">
    <property type="term" value="P:lipid biosynthetic process"/>
    <property type="evidence" value="ECO:0007669"/>
    <property type="project" value="UniProtKB-ARBA"/>
</dbReference>
<dbReference type="SMART" id="SM00823">
    <property type="entry name" value="PKS_PP"/>
    <property type="match status" value="1"/>
</dbReference>
<dbReference type="Pfam" id="PF13193">
    <property type="entry name" value="AMP-binding_C"/>
    <property type="match status" value="1"/>
</dbReference>
<keyword evidence="2" id="KW-0596">Phosphopantetheine</keyword>
<evidence type="ECO:0000313" key="5">
    <source>
        <dbReference type="EMBL" id="ANZ40514.1"/>
    </source>
</evidence>
<evidence type="ECO:0000256" key="1">
    <source>
        <dbReference type="ARBA" id="ARBA00001957"/>
    </source>
</evidence>
<evidence type="ECO:0000256" key="2">
    <source>
        <dbReference type="ARBA" id="ARBA00022450"/>
    </source>
</evidence>
<proteinExistence type="predicted"/>
<dbReference type="PROSITE" id="PS50075">
    <property type="entry name" value="CARRIER"/>
    <property type="match status" value="1"/>
</dbReference>
<evidence type="ECO:0000259" key="4">
    <source>
        <dbReference type="PROSITE" id="PS50075"/>
    </source>
</evidence>
<dbReference type="KEGG" id="led:BBK82_35400"/>
<dbReference type="Gene3D" id="2.30.38.10">
    <property type="entry name" value="Luciferase, Domain 3"/>
    <property type="match status" value="1"/>
</dbReference>
<organism evidence="5 6">
    <name type="scientific">Lentzea guizhouensis</name>
    <dbReference type="NCBI Taxonomy" id="1586287"/>
    <lineage>
        <taxon>Bacteria</taxon>
        <taxon>Bacillati</taxon>
        <taxon>Actinomycetota</taxon>
        <taxon>Actinomycetes</taxon>
        <taxon>Pseudonocardiales</taxon>
        <taxon>Pseudonocardiaceae</taxon>
        <taxon>Lentzea</taxon>
    </lineage>
</organism>
<dbReference type="SUPFAM" id="SSF56801">
    <property type="entry name" value="Acetyl-CoA synthetase-like"/>
    <property type="match status" value="1"/>
</dbReference>
<dbReference type="EMBL" id="CP016793">
    <property type="protein sequence ID" value="ANZ40514.1"/>
    <property type="molecule type" value="Genomic_DNA"/>
</dbReference>
<dbReference type="Pfam" id="PF00668">
    <property type="entry name" value="Condensation"/>
    <property type="match status" value="2"/>
</dbReference>
<dbReference type="InterPro" id="IPR009081">
    <property type="entry name" value="PP-bd_ACP"/>
</dbReference>
<dbReference type="InterPro" id="IPR020845">
    <property type="entry name" value="AMP-binding_CS"/>
</dbReference>
<keyword evidence="6" id="KW-1185">Reference proteome</keyword>
<dbReference type="InterPro" id="IPR010071">
    <property type="entry name" value="AA_adenyl_dom"/>
</dbReference>
<dbReference type="Gene3D" id="3.30.559.10">
    <property type="entry name" value="Chloramphenicol acetyltransferase-like domain"/>
    <property type="match status" value="2"/>
</dbReference>
<evidence type="ECO:0000313" key="6">
    <source>
        <dbReference type="Proteomes" id="UP000093053"/>
    </source>
</evidence>
<dbReference type="OrthoDB" id="2378856at2"/>
<dbReference type="NCBIfam" id="TIGR01733">
    <property type="entry name" value="AA-adenyl-dom"/>
    <property type="match status" value="1"/>
</dbReference>